<dbReference type="AlphaFoldDB" id="A0A1A5YJC2"/>
<accession>A0A1A5YJC2</accession>
<name>A0A1A5YJC2_9BACL</name>
<dbReference type="RefSeq" id="WP_068682967.1">
    <property type="nucleotide sequence ID" value="NZ_LYPA01000054.1"/>
</dbReference>
<proteinExistence type="predicted"/>
<dbReference type="Proteomes" id="UP000092024">
    <property type="component" value="Unassembled WGS sequence"/>
</dbReference>
<reference evidence="1 2" key="1">
    <citation type="submission" date="2016-05" db="EMBL/GenBank/DDBJ databases">
        <title>Paenibacillus oryzae. sp. nov., isolated from the rice root.</title>
        <authorList>
            <person name="Zhang J."/>
            <person name="Zhang X."/>
        </authorList>
    </citation>
    <scope>NUCLEOTIDE SEQUENCE [LARGE SCALE GENOMIC DNA]</scope>
    <source>
        <strain evidence="1 2">1DrF-4</strain>
    </source>
</reference>
<keyword evidence="2" id="KW-1185">Reference proteome</keyword>
<comment type="caution">
    <text evidence="1">The sequence shown here is derived from an EMBL/GenBank/DDBJ whole genome shotgun (WGS) entry which is preliminary data.</text>
</comment>
<gene>
    <name evidence="1" type="ORF">A7K91_13875</name>
</gene>
<dbReference type="OrthoDB" id="2974658at2"/>
<protein>
    <submittedName>
        <fullName evidence="1">Uncharacterized protein</fullName>
    </submittedName>
</protein>
<organism evidence="1 2">
    <name type="scientific">Paenibacillus oryzae</name>
    <dbReference type="NCBI Taxonomy" id="1844972"/>
    <lineage>
        <taxon>Bacteria</taxon>
        <taxon>Bacillati</taxon>
        <taxon>Bacillota</taxon>
        <taxon>Bacilli</taxon>
        <taxon>Bacillales</taxon>
        <taxon>Paenibacillaceae</taxon>
        <taxon>Paenibacillus</taxon>
    </lineage>
</organism>
<sequence>MLHRLEPLQGMDVNGVGYVAFGQTAQQVKQLLGEPSNTYDKQLFYDELELRIDLNDEDRVDFIECIYGPFCEKTIPLIYGERLFELPGEALVALLAEKNNGKIDDTEAEHGYSFLEISVGIYRESTPGDLLESIEEAKAEGTYEEDRDWLENDLRKSNHFWTIGIGEKGYYVL</sequence>
<evidence type="ECO:0000313" key="1">
    <source>
        <dbReference type="EMBL" id="OBR65663.1"/>
    </source>
</evidence>
<dbReference type="EMBL" id="LYPA01000054">
    <property type="protein sequence ID" value="OBR65663.1"/>
    <property type="molecule type" value="Genomic_DNA"/>
</dbReference>
<evidence type="ECO:0000313" key="2">
    <source>
        <dbReference type="Proteomes" id="UP000092024"/>
    </source>
</evidence>